<gene>
    <name evidence="1" type="ordered locus">CPF_0577</name>
</gene>
<dbReference type="Proteomes" id="UP000001823">
    <property type="component" value="Chromosome"/>
</dbReference>
<proteinExistence type="predicted"/>
<sequence length="88" mass="10281">MSLKISHTNIRSKEYKMKKIIVDRIEGHFIVCEDEKENILELKKDDVIGDVKEGDVLVKGKDGKFCLDKALTEKRKKEIEDLMKGMWE</sequence>
<dbReference type="HOGENOM" id="CLU_181623_2_1_9"/>
<evidence type="ECO:0000313" key="1">
    <source>
        <dbReference type="EMBL" id="ABG82268.1"/>
    </source>
</evidence>
<accession>A0A0H2YN27</accession>
<evidence type="ECO:0008006" key="3">
    <source>
        <dbReference type="Google" id="ProtNLM"/>
    </source>
</evidence>
<evidence type="ECO:0000313" key="2">
    <source>
        <dbReference type="Proteomes" id="UP000001823"/>
    </source>
</evidence>
<reference evidence="1 2" key="1">
    <citation type="journal article" date="2006" name="Genome Res.">
        <title>Skewed genomic variability in strains of the toxigenic bacterial pathogen, Clostridium perfringens.</title>
        <authorList>
            <person name="Myers G.S."/>
            <person name="Rasko D.A."/>
            <person name="Cheung J.K."/>
            <person name="Ravel J."/>
            <person name="Seshadri R."/>
            <person name="Deboy R.T."/>
            <person name="Ren Q."/>
            <person name="Varga J."/>
            <person name="Awad M.M."/>
            <person name="Brinkac L.M."/>
            <person name="Daugherty S.C."/>
            <person name="Haft D.H."/>
            <person name="Dodson R.J."/>
            <person name="Madupu R."/>
            <person name="Nelson W.C."/>
            <person name="Rosovitz M.J."/>
            <person name="Sullivan S.A."/>
            <person name="Khouri H."/>
            <person name="Dimitrov G.I."/>
            <person name="Watkins K.L."/>
            <person name="Mulligan S."/>
            <person name="Benton J."/>
            <person name="Radune D."/>
            <person name="Fisher D.J."/>
            <person name="Atkins H.S."/>
            <person name="Hiscox T."/>
            <person name="Jost B.H."/>
            <person name="Billington S.J."/>
            <person name="Songer J.G."/>
            <person name="McClane B.A."/>
            <person name="Titball R.W."/>
            <person name="Rood J.I."/>
            <person name="Melville S.B."/>
            <person name="Paulsen I.T."/>
        </authorList>
    </citation>
    <scope>NUCLEOTIDE SEQUENCE [LARGE SCALE GENOMIC DNA]</scope>
    <source>
        <strain evidence="2">ATCC 13124 / DSM 756 / JCM 1290 / NCIMB 6125 / NCTC 8237 / S 107 / Type A</strain>
    </source>
</reference>
<dbReference type="PaxDb" id="195103-CPF_0577"/>
<dbReference type="KEGG" id="cpf:CPF_0577"/>
<organism evidence="1 2">
    <name type="scientific">Clostridium perfringens (strain ATCC 13124 / DSM 756 / JCM 1290 / NCIMB 6125 / NCTC 8237 / Type A)</name>
    <dbReference type="NCBI Taxonomy" id="195103"/>
    <lineage>
        <taxon>Bacteria</taxon>
        <taxon>Bacillati</taxon>
        <taxon>Bacillota</taxon>
        <taxon>Clostridia</taxon>
        <taxon>Eubacteriales</taxon>
        <taxon>Clostridiaceae</taxon>
        <taxon>Clostridium</taxon>
    </lineage>
</organism>
<protein>
    <recommendedName>
        <fullName evidence="3">DUF3006 domain-containing protein</fullName>
    </recommendedName>
</protein>
<name>A0A0H2YN27_CLOP1</name>
<dbReference type="Pfam" id="PF11213">
    <property type="entry name" value="DUF3006"/>
    <property type="match status" value="1"/>
</dbReference>
<dbReference type="AlphaFoldDB" id="A0A0H2YN27"/>
<dbReference type="EMBL" id="CP000246">
    <property type="protein sequence ID" value="ABG82268.1"/>
    <property type="molecule type" value="Genomic_DNA"/>
</dbReference>
<dbReference type="STRING" id="195103.CPF_0577"/>
<keyword evidence="2" id="KW-1185">Reference proteome</keyword>
<dbReference type="InterPro" id="IPR021377">
    <property type="entry name" value="DUF3006"/>
</dbReference>